<sequence length="532" mass="60195">MTLSEGQAEDLVRLLPDDALAAVLGRLAPRNLAVSRCVRRAWRAVIDGQRLLLPHLLPHKVGGIFIDFNCFNSLEFFARPTASVTVSGVLDFLPHGTTAATSGSIQDHCNGLLLGYNSVLNPATRRWAPVPPRPSPLMKRGYFHRHDYLVFDPATSPHYEVVVIPRIIYKNRNLRGSTSLRTKYGLDPSIEESKWPPSRFVLHVFSSKTGRWDERPFIRNGHAMGTVSDIRKAFLLLYLKHYAAAYWQGELYVHCEANFVMRISLSDNKYQIIKPPVGVEASMRPEALRLGKSEKGVYCALVDGSNQMPQLRVWILKKLCDQMEWVLMHQVNLGSILSTYEYQIDGPWVLSDFNYRQRCDKGGEDVVRERMEWDSDNDNVLQAAEGGVAEEYQESIDFLGFHPYKEVVFLSESHKRGVAYHLNTSKVQDLCFLYPTDYVEVASLGQFIRQLLGRAYPTGDGQSRDRPGQGAHLRVAEGDEWSLRSTSLKTRPATNEGSHLRVAEGDEWSLRSTSLKTKTCDKRRISPSGGRR</sequence>
<name>A0A8T0NC26_PANVG</name>
<dbReference type="AlphaFoldDB" id="A0A8T0NC26"/>
<evidence type="ECO:0000313" key="3">
    <source>
        <dbReference type="Proteomes" id="UP000823388"/>
    </source>
</evidence>
<dbReference type="Proteomes" id="UP000823388">
    <property type="component" value="Chromosome 9K"/>
</dbReference>
<dbReference type="EMBL" id="CM029053">
    <property type="protein sequence ID" value="KAG2546960.1"/>
    <property type="molecule type" value="Genomic_DNA"/>
</dbReference>
<evidence type="ECO:0008006" key="4">
    <source>
        <dbReference type="Google" id="ProtNLM"/>
    </source>
</evidence>
<gene>
    <name evidence="2" type="ORF">PVAP13_9KG062100</name>
</gene>
<evidence type="ECO:0000256" key="1">
    <source>
        <dbReference type="SAM" id="MobiDB-lite"/>
    </source>
</evidence>
<dbReference type="PANTHER" id="PTHR34591:SF52">
    <property type="entry name" value="F-BOX DOMAIN-CONTAINING PROTEIN"/>
    <property type="match status" value="1"/>
</dbReference>
<feature type="region of interest" description="Disordered" evidence="1">
    <location>
        <begin position="484"/>
        <end position="503"/>
    </location>
</feature>
<protein>
    <recommendedName>
        <fullName evidence="4">F-box domain-containing protein</fullName>
    </recommendedName>
</protein>
<proteinExistence type="predicted"/>
<evidence type="ECO:0000313" key="2">
    <source>
        <dbReference type="EMBL" id="KAG2546960.1"/>
    </source>
</evidence>
<feature type="compositionally biased region" description="Polar residues" evidence="1">
    <location>
        <begin position="484"/>
        <end position="497"/>
    </location>
</feature>
<dbReference type="PANTHER" id="PTHR34591">
    <property type="entry name" value="OS03G0653100 PROTEIN-RELATED"/>
    <property type="match status" value="1"/>
</dbReference>
<comment type="caution">
    <text evidence="2">The sequence shown here is derived from an EMBL/GenBank/DDBJ whole genome shotgun (WGS) entry which is preliminary data.</text>
</comment>
<organism evidence="2 3">
    <name type="scientific">Panicum virgatum</name>
    <name type="common">Blackwell switchgrass</name>
    <dbReference type="NCBI Taxonomy" id="38727"/>
    <lineage>
        <taxon>Eukaryota</taxon>
        <taxon>Viridiplantae</taxon>
        <taxon>Streptophyta</taxon>
        <taxon>Embryophyta</taxon>
        <taxon>Tracheophyta</taxon>
        <taxon>Spermatophyta</taxon>
        <taxon>Magnoliopsida</taxon>
        <taxon>Liliopsida</taxon>
        <taxon>Poales</taxon>
        <taxon>Poaceae</taxon>
        <taxon>PACMAD clade</taxon>
        <taxon>Panicoideae</taxon>
        <taxon>Panicodae</taxon>
        <taxon>Paniceae</taxon>
        <taxon>Panicinae</taxon>
        <taxon>Panicum</taxon>
        <taxon>Panicum sect. Hiantes</taxon>
    </lineage>
</organism>
<accession>A0A8T0NC26</accession>
<dbReference type="SUPFAM" id="SSF81383">
    <property type="entry name" value="F-box domain"/>
    <property type="match status" value="1"/>
</dbReference>
<dbReference type="InterPro" id="IPR036047">
    <property type="entry name" value="F-box-like_dom_sf"/>
</dbReference>
<reference evidence="2" key="1">
    <citation type="submission" date="2020-05" db="EMBL/GenBank/DDBJ databases">
        <title>WGS assembly of Panicum virgatum.</title>
        <authorList>
            <person name="Lovell J.T."/>
            <person name="Jenkins J."/>
            <person name="Shu S."/>
            <person name="Juenger T.E."/>
            <person name="Schmutz J."/>
        </authorList>
    </citation>
    <scope>NUCLEOTIDE SEQUENCE</scope>
    <source>
        <strain evidence="2">AP13</strain>
    </source>
</reference>
<keyword evidence="3" id="KW-1185">Reference proteome</keyword>